<name>U2QIG3_9BACT</name>
<proteinExistence type="predicted"/>
<sequence length="286" mass="32507">METADWSKWKVQIHYGNFVGAKKVVLIHRPVVLTEAEKKGDEMNYPSPNPGFVNVATLNTNLKKIKEYEWKNTKDYFSVQGTKYFYGEAPVMPSPVHVPEIYPGPTVKTASLDVQVGISYLWGTLDKTTFKPFYLKYEKPATVGGIWEIKKEEAKKLETFKSEEGTPQKDGVNIRALMTKKTNSSAGNTTQDRFCKSLAEDYKYFLDSTLPDNYFATTVWVPDGQGKVTHGEVIKQMIAPIYVLYRVVPDFKLVKETGGKYNRTTVFDTAKKTEVKQEVTPTTWPK</sequence>
<dbReference type="EMBL" id="AWEY01000036">
    <property type="protein sequence ID" value="ERK38607.1"/>
    <property type="molecule type" value="Genomic_DNA"/>
</dbReference>
<dbReference type="PATRIC" id="fig|1115809.3.peg.2098"/>
<keyword evidence="2" id="KW-1185">Reference proteome</keyword>
<evidence type="ECO:0000313" key="2">
    <source>
        <dbReference type="Proteomes" id="UP000016648"/>
    </source>
</evidence>
<organism evidence="1 2">
    <name type="scientific">Segatella baroniae F0067</name>
    <dbReference type="NCBI Taxonomy" id="1115809"/>
    <lineage>
        <taxon>Bacteria</taxon>
        <taxon>Pseudomonadati</taxon>
        <taxon>Bacteroidota</taxon>
        <taxon>Bacteroidia</taxon>
        <taxon>Bacteroidales</taxon>
        <taxon>Prevotellaceae</taxon>
        <taxon>Segatella</taxon>
    </lineage>
</organism>
<dbReference type="Proteomes" id="UP000016648">
    <property type="component" value="Unassembled WGS sequence"/>
</dbReference>
<reference evidence="1 2" key="1">
    <citation type="submission" date="2013-08" db="EMBL/GenBank/DDBJ databases">
        <authorList>
            <person name="Durkin A.S."/>
            <person name="Haft D.R."/>
            <person name="McCorrison J."/>
            <person name="Torralba M."/>
            <person name="Gillis M."/>
            <person name="Haft D.H."/>
            <person name="Methe B."/>
            <person name="Sutton G."/>
            <person name="Nelson K.E."/>
        </authorList>
    </citation>
    <scope>NUCLEOTIDE SEQUENCE [LARGE SCALE GENOMIC DNA]</scope>
    <source>
        <strain evidence="1 2">F0067</strain>
    </source>
</reference>
<protein>
    <submittedName>
        <fullName evidence="1">Uncharacterized protein</fullName>
    </submittedName>
</protein>
<evidence type="ECO:0000313" key="1">
    <source>
        <dbReference type="EMBL" id="ERK38607.1"/>
    </source>
</evidence>
<dbReference type="AlphaFoldDB" id="U2QIG3"/>
<comment type="caution">
    <text evidence="1">The sequence shown here is derived from an EMBL/GenBank/DDBJ whole genome shotgun (WGS) entry which is preliminary data.</text>
</comment>
<accession>U2QIG3</accession>
<dbReference type="RefSeq" id="WP_021590419.1">
    <property type="nucleotide sequence ID" value="NZ_AWEY01000036.1"/>
</dbReference>
<gene>
    <name evidence="1" type="ORF">HMPREF9135_2060</name>
</gene>